<evidence type="ECO:0000259" key="7">
    <source>
        <dbReference type="PROSITE" id="PS51746"/>
    </source>
</evidence>
<dbReference type="SUPFAM" id="SSF81606">
    <property type="entry name" value="PP2C-like"/>
    <property type="match status" value="1"/>
</dbReference>
<evidence type="ECO:0000256" key="2">
    <source>
        <dbReference type="ARBA" id="ARBA00022723"/>
    </source>
</evidence>
<proteinExistence type="inferred from homology"/>
<dbReference type="EMBL" id="RRYP01010998">
    <property type="protein sequence ID" value="TNV78034.1"/>
    <property type="molecule type" value="Genomic_DNA"/>
</dbReference>
<dbReference type="Pfam" id="PF00481">
    <property type="entry name" value="PP2C"/>
    <property type="match status" value="1"/>
</dbReference>
<keyword evidence="4 6" id="KW-0904">Protein phosphatase</keyword>
<dbReference type="OrthoDB" id="10264738at2759"/>
<dbReference type="InterPro" id="IPR000222">
    <property type="entry name" value="PP2C_BS"/>
</dbReference>
<keyword evidence="3 6" id="KW-0378">Hydrolase</keyword>
<evidence type="ECO:0000256" key="5">
    <source>
        <dbReference type="ARBA" id="ARBA00023136"/>
    </source>
</evidence>
<dbReference type="SMART" id="SM00332">
    <property type="entry name" value="PP2Cc"/>
    <property type="match status" value="1"/>
</dbReference>
<dbReference type="Proteomes" id="UP000785679">
    <property type="component" value="Unassembled WGS sequence"/>
</dbReference>
<dbReference type="AlphaFoldDB" id="A0A8J8T0U6"/>
<evidence type="ECO:0000256" key="1">
    <source>
        <dbReference type="ARBA" id="ARBA00004170"/>
    </source>
</evidence>
<dbReference type="GO" id="GO:0046872">
    <property type="term" value="F:metal ion binding"/>
    <property type="evidence" value="ECO:0007669"/>
    <property type="project" value="UniProtKB-KW"/>
</dbReference>
<dbReference type="InterPro" id="IPR015655">
    <property type="entry name" value="PP2C"/>
</dbReference>
<protein>
    <recommendedName>
        <fullName evidence="7">PPM-type phosphatase domain-containing protein</fullName>
    </recommendedName>
</protein>
<name>A0A8J8T0U6_HALGN</name>
<keyword evidence="9" id="KW-1185">Reference proteome</keyword>
<gene>
    <name evidence="8" type="ORF">FGO68_gene11450</name>
</gene>
<dbReference type="PANTHER" id="PTHR47992">
    <property type="entry name" value="PROTEIN PHOSPHATASE"/>
    <property type="match status" value="1"/>
</dbReference>
<dbReference type="Gene3D" id="3.60.40.10">
    <property type="entry name" value="PPM-type phosphatase domain"/>
    <property type="match status" value="1"/>
</dbReference>
<evidence type="ECO:0000256" key="3">
    <source>
        <dbReference type="ARBA" id="ARBA00022801"/>
    </source>
</evidence>
<comment type="similarity">
    <text evidence="6">Belongs to the PP2C family.</text>
</comment>
<evidence type="ECO:0000313" key="8">
    <source>
        <dbReference type="EMBL" id="TNV78034.1"/>
    </source>
</evidence>
<evidence type="ECO:0000256" key="6">
    <source>
        <dbReference type="RuleBase" id="RU003465"/>
    </source>
</evidence>
<evidence type="ECO:0000256" key="4">
    <source>
        <dbReference type="ARBA" id="ARBA00022912"/>
    </source>
</evidence>
<sequence>MGPYLTVPKREKASEDGENAKLKYGATGMQGWRNTMEDSHIAELDLGNGISFFGVYDGHGGNEVADFVRDHLANELKQLASFKSGDYDQALKDIYLRIDEMLKTTYGKQKLMSYKKQSDSSASLFGRGNSSEDVAFAAGCTACSAIITPTEIIVGNSGDSRAVLARKSSTPGGKFTAVEMSVDHKPELPEEKQRIERAGGFVEDNRVKGVLNLSRSLGDLEYKSDSSIPLKDQMITAMPEIKRETVGKDGAFLIIACDGIWDCLTSQEAVDYVGDLLTNKKREKISQTIEDMFDKIIAQDVASSGGIGCDNMTCVVIQFK</sequence>
<feature type="domain" description="PPM-type phosphatase" evidence="7">
    <location>
        <begin position="23"/>
        <end position="319"/>
    </location>
</feature>
<dbReference type="PROSITE" id="PS51746">
    <property type="entry name" value="PPM_2"/>
    <property type="match status" value="1"/>
</dbReference>
<dbReference type="InterPro" id="IPR036457">
    <property type="entry name" value="PPM-type-like_dom_sf"/>
</dbReference>
<dbReference type="GO" id="GO:0004722">
    <property type="term" value="F:protein serine/threonine phosphatase activity"/>
    <property type="evidence" value="ECO:0007669"/>
    <property type="project" value="InterPro"/>
</dbReference>
<reference evidence="8" key="1">
    <citation type="submission" date="2019-06" db="EMBL/GenBank/DDBJ databases">
        <authorList>
            <person name="Zheng W."/>
        </authorList>
    </citation>
    <scope>NUCLEOTIDE SEQUENCE</scope>
    <source>
        <strain evidence="8">QDHG01</strain>
    </source>
</reference>
<dbReference type="PROSITE" id="PS01032">
    <property type="entry name" value="PPM_1"/>
    <property type="match status" value="1"/>
</dbReference>
<comment type="caution">
    <text evidence="8">The sequence shown here is derived from an EMBL/GenBank/DDBJ whole genome shotgun (WGS) entry which is preliminary data.</text>
</comment>
<dbReference type="GO" id="GO:0016020">
    <property type="term" value="C:membrane"/>
    <property type="evidence" value="ECO:0007669"/>
    <property type="project" value="UniProtKB-SubCell"/>
</dbReference>
<organism evidence="8 9">
    <name type="scientific">Halteria grandinella</name>
    <dbReference type="NCBI Taxonomy" id="5974"/>
    <lineage>
        <taxon>Eukaryota</taxon>
        <taxon>Sar</taxon>
        <taxon>Alveolata</taxon>
        <taxon>Ciliophora</taxon>
        <taxon>Intramacronucleata</taxon>
        <taxon>Spirotrichea</taxon>
        <taxon>Stichotrichia</taxon>
        <taxon>Sporadotrichida</taxon>
        <taxon>Halteriidae</taxon>
        <taxon>Halteria</taxon>
    </lineage>
</organism>
<comment type="subcellular location">
    <subcellularLocation>
        <location evidence="1">Membrane</location>
        <topology evidence="1">Peripheral membrane protein</topology>
    </subcellularLocation>
</comment>
<dbReference type="CDD" id="cd00143">
    <property type="entry name" value="PP2Cc"/>
    <property type="match status" value="1"/>
</dbReference>
<accession>A0A8J8T0U6</accession>
<keyword evidence="2" id="KW-0479">Metal-binding</keyword>
<dbReference type="InterPro" id="IPR001932">
    <property type="entry name" value="PPM-type_phosphatase-like_dom"/>
</dbReference>
<keyword evidence="5" id="KW-0472">Membrane</keyword>
<evidence type="ECO:0000313" key="9">
    <source>
        <dbReference type="Proteomes" id="UP000785679"/>
    </source>
</evidence>